<protein>
    <submittedName>
        <fullName evidence="1">Uncharacterized protein</fullName>
    </submittedName>
</protein>
<evidence type="ECO:0000313" key="1">
    <source>
        <dbReference type="EMBL" id="MBX53935.1"/>
    </source>
</evidence>
<name>A0A2P2PGS7_RHIMU</name>
<dbReference type="EMBL" id="GGEC01073451">
    <property type="protein sequence ID" value="MBX53935.1"/>
    <property type="molecule type" value="Transcribed_RNA"/>
</dbReference>
<accession>A0A2P2PGS7</accession>
<proteinExistence type="predicted"/>
<organism evidence="1">
    <name type="scientific">Rhizophora mucronata</name>
    <name type="common">Asiatic mangrove</name>
    <dbReference type="NCBI Taxonomy" id="61149"/>
    <lineage>
        <taxon>Eukaryota</taxon>
        <taxon>Viridiplantae</taxon>
        <taxon>Streptophyta</taxon>
        <taxon>Embryophyta</taxon>
        <taxon>Tracheophyta</taxon>
        <taxon>Spermatophyta</taxon>
        <taxon>Magnoliopsida</taxon>
        <taxon>eudicotyledons</taxon>
        <taxon>Gunneridae</taxon>
        <taxon>Pentapetalae</taxon>
        <taxon>rosids</taxon>
        <taxon>fabids</taxon>
        <taxon>Malpighiales</taxon>
        <taxon>Rhizophoraceae</taxon>
        <taxon>Rhizophora</taxon>
    </lineage>
</organism>
<dbReference type="AlphaFoldDB" id="A0A2P2PGS7"/>
<sequence>MLDTILLLSCHALFMPVVNNNSSVLLFSLIQEQ</sequence>
<reference evidence="1" key="1">
    <citation type="submission" date="2018-02" db="EMBL/GenBank/DDBJ databases">
        <title>Rhizophora mucronata_Transcriptome.</title>
        <authorList>
            <person name="Meera S.P."/>
            <person name="Sreeshan A."/>
            <person name="Augustine A."/>
        </authorList>
    </citation>
    <scope>NUCLEOTIDE SEQUENCE</scope>
    <source>
        <tissue evidence="1">Leaf</tissue>
    </source>
</reference>